<feature type="transmembrane region" description="Helical" evidence="8">
    <location>
        <begin position="349"/>
        <end position="371"/>
    </location>
</feature>
<dbReference type="PANTHER" id="PTHR47019:SF1">
    <property type="entry name" value="LIPID II FLIPPASE MURJ"/>
    <property type="match status" value="1"/>
</dbReference>
<evidence type="ECO:0000256" key="6">
    <source>
        <dbReference type="ARBA" id="ARBA00022989"/>
    </source>
</evidence>
<feature type="transmembrane region" description="Helical" evidence="8">
    <location>
        <begin position="12"/>
        <end position="31"/>
    </location>
</feature>
<feature type="transmembrane region" description="Helical" evidence="8">
    <location>
        <begin position="480"/>
        <end position="502"/>
    </location>
</feature>
<dbReference type="CDD" id="cd13123">
    <property type="entry name" value="MATE_MurJ_like"/>
    <property type="match status" value="1"/>
</dbReference>
<dbReference type="PANTHER" id="PTHR47019">
    <property type="entry name" value="LIPID II FLIPPASE MURJ"/>
    <property type="match status" value="1"/>
</dbReference>
<keyword evidence="5 8" id="KW-0573">Peptidoglycan synthesis</keyword>
<dbReference type="RefSeq" id="WP_277730735.1">
    <property type="nucleotide sequence ID" value="NZ_CP120733.1"/>
</dbReference>
<feature type="transmembrane region" description="Helical" evidence="8">
    <location>
        <begin position="383"/>
        <end position="405"/>
    </location>
</feature>
<gene>
    <name evidence="8 10" type="primary">murJ</name>
    <name evidence="10" type="ORF">P4S50_10465</name>
</gene>
<comment type="function">
    <text evidence="8 9">Involved in peptidoglycan biosynthesis. Transports lipid-linked peptidoglycan precursors from the inner to the outer leaflet of the cytoplasmic membrane.</text>
</comment>
<evidence type="ECO:0000256" key="4">
    <source>
        <dbReference type="ARBA" id="ARBA00022960"/>
    </source>
</evidence>
<evidence type="ECO:0000256" key="2">
    <source>
        <dbReference type="ARBA" id="ARBA00022475"/>
    </source>
</evidence>
<dbReference type="Proteomes" id="UP001222800">
    <property type="component" value="Chromosome"/>
</dbReference>
<evidence type="ECO:0000256" key="8">
    <source>
        <dbReference type="HAMAP-Rule" id="MF_02078"/>
    </source>
</evidence>
<feature type="transmembrane region" description="Helical" evidence="8">
    <location>
        <begin position="54"/>
        <end position="76"/>
    </location>
</feature>
<protein>
    <recommendedName>
        <fullName evidence="8">Probable lipid II flippase MurJ</fullName>
    </recommendedName>
</protein>
<keyword evidence="4 8" id="KW-0133">Cell shape</keyword>
<evidence type="ECO:0000256" key="7">
    <source>
        <dbReference type="ARBA" id="ARBA00023136"/>
    </source>
</evidence>
<keyword evidence="8 9" id="KW-0813">Transport</keyword>
<name>A0ABY8EDJ1_9FIRM</name>
<organism evidence="10 11">
    <name type="scientific">Tepidibacter hydrothermalis</name>
    <dbReference type="NCBI Taxonomy" id="3036126"/>
    <lineage>
        <taxon>Bacteria</taxon>
        <taxon>Bacillati</taxon>
        <taxon>Bacillota</taxon>
        <taxon>Clostridia</taxon>
        <taxon>Peptostreptococcales</taxon>
        <taxon>Peptostreptococcaceae</taxon>
        <taxon>Tepidibacter</taxon>
    </lineage>
</organism>
<evidence type="ECO:0000313" key="11">
    <source>
        <dbReference type="Proteomes" id="UP001222800"/>
    </source>
</evidence>
<feature type="transmembrane region" description="Helical" evidence="8">
    <location>
        <begin position="167"/>
        <end position="184"/>
    </location>
</feature>
<evidence type="ECO:0000313" key="10">
    <source>
        <dbReference type="EMBL" id="WFD08818.1"/>
    </source>
</evidence>
<feature type="transmembrane region" description="Helical" evidence="8">
    <location>
        <begin position="190"/>
        <end position="208"/>
    </location>
</feature>
<dbReference type="EMBL" id="CP120733">
    <property type="protein sequence ID" value="WFD08818.1"/>
    <property type="molecule type" value="Genomic_DNA"/>
</dbReference>
<feature type="transmembrane region" description="Helical" evidence="8">
    <location>
        <begin position="274"/>
        <end position="293"/>
    </location>
</feature>
<keyword evidence="2 8" id="KW-1003">Cell membrane</keyword>
<keyword evidence="7 8" id="KW-0472">Membrane</keyword>
<comment type="pathway">
    <text evidence="8">Cell wall biogenesis; peptidoglycan biosynthesis.</text>
</comment>
<keyword evidence="3 8" id="KW-0812">Transmembrane</keyword>
<dbReference type="InterPro" id="IPR051050">
    <property type="entry name" value="Lipid_II_flippase_MurJ/MviN"/>
</dbReference>
<feature type="transmembrane region" description="Helical" evidence="8">
    <location>
        <begin position="88"/>
        <end position="114"/>
    </location>
</feature>
<dbReference type="Pfam" id="PF03023">
    <property type="entry name" value="MurJ"/>
    <property type="match status" value="1"/>
</dbReference>
<evidence type="ECO:0000256" key="5">
    <source>
        <dbReference type="ARBA" id="ARBA00022984"/>
    </source>
</evidence>
<evidence type="ECO:0000256" key="3">
    <source>
        <dbReference type="ARBA" id="ARBA00022692"/>
    </source>
</evidence>
<evidence type="ECO:0000256" key="1">
    <source>
        <dbReference type="ARBA" id="ARBA00004651"/>
    </source>
</evidence>
<proteinExistence type="inferred from homology"/>
<keyword evidence="8 9" id="KW-0961">Cell wall biogenesis/degradation</keyword>
<keyword evidence="6 8" id="KW-1133">Transmembrane helix</keyword>
<dbReference type="NCBIfam" id="TIGR01695">
    <property type="entry name" value="murJ_mviN"/>
    <property type="match status" value="1"/>
</dbReference>
<dbReference type="PIRSF" id="PIRSF002869">
    <property type="entry name" value="MviN"/>
    <property type="match status" value="1"/>
</dbReference>
<feature type="transmembrane region" description="Helical" evidence="8">
    <location>
        <begin position="443"/>
        <end position="468"/>
    </location>
</feature>
<dbReference type="HAMAP" id="MF_02078">
    <property type="entry name" value="MurJ_MviN"/>
    <property type="match status" value="1"/>
</dbReference>
<dbReference type="InterPro" id="IPR004268">
    <property type="entry name" value="MurJ"/>
</dbReference>
<comment type="similarity">
    <text evidence="8 9">Belongs to the MurJ/MviN family.</text>
</comment>
<feature type="transmembrane region" description="Helical" evidence="8">
    <location>
        <begin position="134"/>
        <end position="155"/>
    </location>
</feature>
<evidence type="ECO:0000256" key="9">
    <source>
        <dbReference type="PIRNR" id="PIRNR002869"/>
    </source>
</evidence>
<feature type="transmembrane region" description="Helical" evidence="8">
    <location>
        <begin position="411"/>
        <end position="431"/>
    </location>
</feature>
<dbReference type="PRINTS" id="PR01806">
    <property type="entry name" value="VIRFACTRMVIN"/>
</dbReference>
<keyword evidence="11" id="KW-1185">Reference proteome</keyword>
<feature type="transmembrane region" description="Helical" evidence="8">
    <location>
        <begin position="229"/>
        <end position="249"/>
    </location>
</feature>
<sequence length="521" mass="57388">MKNNKKTTKTVVFVMLIMILSRLLGFIREIIMTNKFGIGVETDAFFAAFTIPDMMYYLLIGGALSSAFIPVFTSYLSNGDEEEAWKVASTFINITVLLLIVLSILGITFAQYLVPLVAHNFKGEQLDLTIELTRFMFPAVTFTALAGLETGVLNSYKIFNAPSIGPILYNFGIIYGTIFLTSRFGIRGMAIGVVIGAISNALYQFIFVSKKAKHYRFTFDLNHPGVKKIFKLIVPAMIGLSVTQINLVVNQNIASAFDKGSITALRLANRIMQLPLGIFAMSISTVIFPTITAQIAKGEISDFRDTFAMGMRNIFFVTIPSAVGLMTLGVPLIRLLFVRGAFGEDDAMVTATILVFYTLGLAFQGGVQLLTRGFYANHDTKTPVKISFMAMFGNIILSLVLAYYTPLKVNGLALAYSITSFINMSMLFKALGKKMNGINSKEIVASFFKSTIASVVMGVVIVILNGVFNKYFDVNDKTIQIIQVTVDTLIGAGVFFVVANILNMQEVNDIKEIIKRKRGRK</sequence>
<feature type="transmembrane region" description="Helical" evidence="8">
    <location>
        <begin position="314"/>
        <end position="337"/>
    </location>
</feature>
<reference evidence="10 11" key="1">
    <citation type="submission" date="2023-03" db="EMBL/GenBank/DDBJ databases">
        <title>Complete genome sequence of Tepidibacter sp. SWIR-1, isolated from a deep-sea hydrothermal vent.</title>
        <authorList>
            <person name="Li X."/>
        </authorList>
    </citation>
    <scope>NUCLEOTIDE SEQUENCE [LARGE SCALE GENOMIC DNA]</scope>
    <source>
        <strain evidence="10 11">SWIR-1</strain>
    </source>
</reference>
<accession>A0ABY8EDJ1</accession>
<comment type="subcellular location">
    <subcellularLocation>
        <location evidence="1 8">Cell membrane</location>
        <topology evidence="1 8">Multi-pass membrane protein</topology>
    </subcellularLocation>
</comment>